<comment type="caution">
    <text evidence="1">The sequence shown here is derived from an EMBL/GenBank/DDBJ whole genome shotgun (WGS) entry which is preliminary data.</text>
</comment>
<dbReference type="EMBL" id="JADGMS010000001">
    <property type="protein sequence ID" value="KAF9689862.1"/>
    <property type="molecule type" value="Genomic_DNA"/>
</dbReference>
<sequence length="109" mass="12036">MVMNANVVKRDMLKCECRMVSMEDNVATSSSPDKGELEIGLGLSISGAIDFKGYGPRGCQQYTRILTSKDLPSKVFLFHLLQRLRSFFSTLSKAIATSGTKRTAYGCLF</sequence>
<protein>
    <submittedName>
        <fullName evidence="1">Uncharacterized protein</fullName>
    </submittedName>
</protein>
<reference evidence="1 2" key="1">
    <citation type="submission" date="2020-10" db="EMBL/GenBank/DDBJ databases">
        <title>Plant Genome Project.</title>
        <authorList>
            <person name="Zhang R.-G."/>
        </authorList>
    </citation>
    <scope>NUCLEOTIDE SEQUENCE [LARGE SCALE GENOMIC DNA]</scope>
    <source>
        <strain evidence="1">FAFU-HL-1</strain>
        <tissue evidence="1">Leaf</tissue>
    </source>
</reference>
<organism evidence="1 2">
    <name type="scientific">Salix dunnii</name>
    <dbReference type="NCBI Taxonomy" id="1413687"/>
    <lineage>
        <taxon>Eukaryota</taxon>
        <taxon>Viridiplantae</taxon>
        <taxon>Streptophyta</taxon>
        <taxon>Embryophyta</taxon>
        <taxon>Tracheophyta</taxon>
        <taxon>Spermatophyta</taxon>
        <taxon>Magnoliopsida</taxon>
        <taxon>eudicotyledons</taxon>
        <taxon>Gunneridae</taxon>
        <taxon>Pentapetalae</taxon>
        <taxon>rosids</taxon>
        <taxon>fabids</taxon>
        <taxon>Malpighiales</taxon>
        <taxon>Salicaceae</taxon>
        <taxon>Saliceae</taxon>
        <taxon>Salix</taxon>
    </lineage>
</organism>
<keyword evidence="2" id="KW-1185">Reference proteome</keyword>
<evidence type="ECO:0000313" key="2">
    <source>
        <dbReference type="Proteomes" id="UP000657918"/>
    </source>
</evidence>
<gene>
    <name evidence="1" type="ORF">SADUNF_Sadunf01G0136500</name>
</gene>
<dbReference type="Proteomes" id="UP000657918">
    <property type="component" value="Unassembled WGS sequence"/>
</dbReference>
<evidence type="ECO:0000313" key="1">
    <source>
        <dbReference type="EMBL" id="KAF9689862.1"/>
    </source>
</evidence>
<dbReference type="AlphaFoldDB" id="A0A835NB69"/>
<accession>A0A835NB69</accession>
<name>A0A835NB69_9ROSI</name>
<proteinExistence type="predicted"/>